<keyword evidence="6" id="KW-1185">Reference proteome</keyword>
<proteinExistence type="predicted"/>
<name>A0A7K1S675_9BACT</name>
<dbReference type="RefSeq" id="WP_157583449.1">
    <property type="nucleotide sequence ID" value="NZ_WPIN01000002.1"/>
</dbReference>
<dbReference type="Proteomes" id="UP000436006">
    <property type="component" value="Unassembled WGS sequence"/>
</dbReference>
<evidence type="ECO:0000313" key="5">
    <source>
        <dbReference type="EMBL" id="MVM29245.1"/>
    </source>
</evidence>
<evidence type="ECO:0000313" key="6">
    <source>
        <dbReference type="Proteomes" id="UP000436006"/>
    </source>
</evidence>
<keyword evidence="3" id="KW-0732">Signal</keyword>
<reference evidence="5 6" key="1">
    <citation type="submission" date="2019-12" db="EMBL/GenBank/DDBJ databases">
        <title>Spirosoma sp. HMF4905 genome sequencing and assembly.</title>
        <authorList>
            <person name="Kang H."/>
            <person name="Cha I."/>
            <person name="Kim H."/>
            <person name="Joh K."/>
        </authorList>
    </citation>
    <scope>NUCLEOTIDE SEQUENCE [LARGE SCALE GENOMIC DNA]</scope>
    <source>
        <strain evidence="5 6">HMF4905</strain>
    </source>
</reference>
<protein>
    <recommendedName>
        <fullName evidence="4">SD-repeat containing protein B domain-containing protein</fullName>
    </recommendedName>
</protein>
<dbReference type="SUPFAM" id="SSF101908">
    <property type="entry name" value="Putative isomerase YbhE"/>
    <property type="match status" value="1"/>
</dbReference>
<dbReference type="GO" id="GO:0005576">
    <property type="term" value="C:extracellular region"/>
    <property type="evidence" value="ECO:0007669"/>
    <property type="project" value="UniProtKB-SubCell"/>
</dbReference>
<comment type="subcellular location">
    <subcellularLocation>
        <location evidence="1">Secreted</location>
    </subcellularLocation>
</comment>
<dbReference type="EMBL" id="WPIN01000002">
    <property type="protein sequence ID" value="MVM29245.1"/>
    <property type="molecule type" value="Genomic_DNA"/>
</dbReference>
<keyword evidence="2" id="KW-0964">Secreted</keyword>
<dbReference type="InterPro" id="IPR013783">
    <property type="entry name" value="Ig-like_fold"/>
</dbReference>
<evidence type="ECO:0000256" key="2">
    <source>
        <dbReference type="ARBA" id="ARBA00022525"/>
    </source>
</evidence>
<dbReference type="PROSITE" id="PS51257">
    <property type="entry name" value="PROKAR_LIPOPROTEIN"/>
    <property type="match status" value="1"/>
</dbReference>
<comment type="caution">
    <text evidence="5">The sequence shown here is derived from an EMBL/GenBank/DDBJ whole genome shotgun (WGS) entry which is preliminary data.</text>
</comment>
<dbReference type="InterPro" id="IPR033764">
    <property type="entry name" value="Sdr_B"/>
</dbReference>
<dbReference type="SUPFAM" id="SSF117074">
    <property type="entry name" value="Hypothetical protein PA1324"/>
    <property type="match status" value="2"/>
</dbReference>
<accession>A0A7K1S675</accession>
<dbReference type="Pfam" id="PF17210">
    <property type="entry name" value="SdrD_B"/>
    <property type="match status" value="1"/>
</dbReference>
<evidence type="ECO:0000256" key="3">
    <source>
        <dbReference type="ARBA" id="ARBA00022729"/>
    </source>
</evidence>
<evidence type="ECO:0000256" key="1">
    <source>
        <dbReference type="ARBA" id="ARBA00004613"/>
    </source>
</evidence>
<feature type="domain" description="SD-repeat containing protein B" evidence="4">
    <location>
        <begin position="628"/>
        <end position="684"/>
    </location>
</feature>
<evidence type="ECO:0000259" key="4">
    <source>
        <dbReference type="Pfam" id="PF17210"/>
    </source>
</evidence>
<dbReference type="AlphaFoldDB" id="A0A7K1S675"/>
<sequence length="1083" mass="115116">MKQVYLSVTDLFRKWLATFLVILACITTANAQVKGVVFRDFDLNGIRSDTLPIEVGVAGVTVRAFVDLSKTPISTTTAADGTYAFSSTDAPAGKTIRIEFDGFPRGDYNGPYGAGSGTSVQFVKAPIDNANLGINYPADYCQPSGVNIATPNYVNGNTQITTDKDGNPVPVDKQAAAATALISFSYIASGVASASDFLPNQLATAQQIGSVWSLAYQRRTKKLFSGAVVKRHMSFGPLGTGGLYITDITTGTTTNFIDLRTLGIDTGDDPHSGLFGDKTQASVDPGPMVAMGRISIGGMDISEDDKTLYFVNLKDRKLYGIFVDAPARTPTAADVKSWEIPDPGCSNGDFRPWAVKVHHGKIYVGVICSAETSQQQSDLKATVYRFDPTEPTPNFEEILSFPLDFRRGPADGTFDPLNPDKSCLKYDHWLPWTEAWPETCGLGVNPTFVMFPQPILSDFAFDDDGSMMIGFLDRFGHLSGLANHDPQGNGLYNGFTGGDLLRAYNNNGTFVLESNGQAGDRTGSGVGNNEGPGGGEFYGKDEWFFIDHIAHFEITNGALVAIPGYNEIITSAFDPITNVFQSAGMKVFSNKNGQENRNYVIYTQQVGSFGKAAGLGDTKALCDPAPVQIGNRVWFDDNRDGIQDAYEPGIDGIVLTLHDMENGGVQIGTQTTHDGGQFYFNNTTVPAGLLYNHKYEIRMDTTQLPKLDITLSGAVPLSASGGRVAARGARKAASGLQRYYTLSPANRSDFTTPDLRDSNAQLVGGSAVIAVTSLEPGQNDFTNDLSIYSCPELVSEKDTIGVCAGTAVDSIAATGKYFSRVDSVRFVVFSSPQSGTAMYGNTGTLLGTVKPNASNRVVLYNPAINTVNNSAVASSQYVYAIIYPMPENPACRQSSVVIIRVTPALSVTATGGKLTCSVKEVTLTGQAIYGDGSIAPIATYAWTGPGGFTSSLQNPIVSVEGAYILTIGNPSCPSAFTTTTAVVTSDTVVPELSAFGAGLECSTCSATLYAEAPGATLLWTGPNGFTSTEIEPVVTIPGEYTVTATGVNGCKISTTAELLPSDHDDPCANHTPICVPITIKRIK</sequence>
<gene>
    <name evidence="5" type="ORF">GO755_04310</name>
</gene>
<organism evidence="5 6">
    <name type="scientific">Spirosoma arboris</name>
    <dbReference type="NCBI Taxonomy" id="2682092"/>
    <lineage>
        <taxon>Bacteria</taxon>
        <taxon>Pseudomonadati</taxon>
        <taxon>Bacteroidota</taxon>
        <taxon>Cytophagia</taxon>
        <taxon>Cytophagales</taxon>
        <taxon>Cytophagaceae</taxon>
        <taxon>Spirosoma</taxon>
    </lineage>
</organism>
<dbReference type="Gene3D" id="2.60.40.10">
    <property type="entry name" value="Immunoglobulins"/>
    <property type="match status" value="4"/>
</dbReference>